<keyword evidence="4 14" id="KW-1134">Transmembrane beta strand</keyword>
<dbReference type="NCBIfam" id="TIGR01783">
    <property type="entry name" value="TonB-siderophor"/>
    <property type="match status" value="1"/>
</dbReference>
<evidence type="ECO:0000256" key="3">
    <source>
        <dbReference type="ARBA" id="ARBA00022448"/>
    </source>
</evidence>
<keyword evidence="13 14" id="KW-0998">Cell outer membrane</keyword>
<evidence type="ECO:0000259" key="17">
    <source>
        <dbReference type="SMART" id="SM00965"/>
    </source>
</evidence>
<organism evidence="18 19">
    <name type="scientific">Methylobacillus methanolivorans</name>
    <dbReference type="NCBI Taxonomy" id="1848927"/>
    <lineage>
        <taxon>Bacteria</taxon>
        <taxon>Pseudomonadati</taxon>
        <taxon>Pseudomonadota</taxon>
        <taxon>Betaproteobacteria</taxon>
        <taxon>Nitrosomonadales</taxon>
        <taxon>Methylophilaceae</taxon>
        <taxon>Methylobacillus</taxon>
    </lineage>
</organism>
<dbReference type="PROSITE" id="PS52016">
    <property type="entry name" value="TONB_DEPENDENT_REC_3"/>
    <property type="match status" value="1"/>
</dbReference>
<keyword evidence="6 14" id="KW-0812">Transmembrane</keyword>
<evidence type="ECO:0000256" key="14">
    <source>
        <dbReference type="PROSITE-ProRule" id="PRU01360"/>
    </source>
</evidence>
<evidence type="ECO:0000313" key="19">
    <source>
        <dbReference type="Proteomes" id="UP001617669"/>
    </source>
</evidence>
<evidence type="ECO:0000256" key="9">
    <source>
        <dbReference type="ARBA" id="ARBA00023065"/>
    </source>
</evidence>
<feature type="domain" description="Secretin/TonB short N-terminal" evidence="17">
    <location>
        <begin position="63"/>
        <end position="114"/>
    </location>
</feature>
<dbReference type="Pfam" id="PF07660">
    <property type="entry name" value="STN"/>
    <property type="match status" value="1"/>
</dbReference>
<keyword evidence="9" id="KW-0406">Ion transport</keyword>
<dbReference type="CDD" id="cd01347">
    <property type="entry name" value="ligand_gated_channel"/>
    <property type="match status" value="1"/>
</dbReference>
<dbReference type="InterPro" id="IPR037066">
    <property type="entry name" value="Plug_dom_sf"/>
</dbReference>
<dbReference type="InterPro" id="IPR010105">
    <property type="entry name" value="TonB_sidphr_rcpt"/>
</dbReference>
<dbReference type="Gene3D" id="2.40.170.20">
    <property type="entry name" value="TonB-dependent receptor, beta-barrel domain"/>
    <property type="match status" value="1"/>
</dbReference>
<comment type="subcellular location">
    <subcellularLocation>
        <location evidence="1 14">Cell outer membrane</location>
        <topology evidence="1 14">Multi-pass membrane protein</topology>
    </subcellularLocation>
</comment>
<evidence type="ECO:0000256" key="11">
    <source>
        <dbReference type="ARBA" id="ARBA00023136"/>
    </source>
</evidence>
<feature type="short sequence motif" description="TonB C-terminal box" evidence="15">
    <location>
        <begin position="784"/>
        <end position="801"/>
    </location>
</feature>
<keyword evidence="12 18" id="KW-0675">Receptor</keyword>
<gene>
    <name evidence="18" type="ORF">ACIKP9_06825</name>
</gene>
<dbReference type="InterPro" id="IPR039426">
    <property type="entry name" value="TonB-dep_rcpt-like"/>
</dbReference>
<name>A0ABW8GPQ4_9PROT</name>
<keyword evidence="7" id="KW-0732">Signal</keyword>
<dbReference type="Pfam" id="PF00593">
    <property type="entry name" value="TonB_dep_Rec_b-barrel"/>
    <property type="match status" value="1"/>
</dbReference>
<evidence type="ECO:0000256" key="10">
    <source>
        <dbReference type="ARBA" id="ARBA00023077"/>
    </source>
</evidence>
<dbReference type="InterPro" id="IPR036942">
    <property type="entry name" value="Beta-barrel_TonB_sf"/>
</dbReference>
<keyword evidence="10 16" id="KW-0798">TonB box</keyword>
<evidence type="ECO:0000256" key="15">
    <source>
        <dbReference type="PROSITE-ProRule" id="PRU10144"/>
    </source>
</evidence>
<comment type="similarity">
    <text evidence="2 14 16">Belongs to the TonB-dependent receptor family.</text>
</comment>
<evidence type="ECO:0000256" key="2">
    <source>
        <dbReference type="ARBA" id="ARBA00009810"/>
    </source>
</evidence>
<dbReference type="InterPro" id="IPR010917">
    <property type="entry name" value="TonB_rcpt_CS"/>
</dbReference>
<proteinExistence type="inferred from homology"/>
<evidence type="ECO:0000256" key="13">
    <source>
        <dbReference type="ARBA" id="ARBA00023237"/>
    </source>
</evidence>
<keyword evidence="5" id="KW-0410">Iron transport</keyword>
<evidence type="ECO:0000256" key="1">
    <source>
        <dbReference type="ARBA" id="ARBA00004571"/>
    </source>
</evidence>
<dbReference type="PANTHER" id="PTHR32552">
    <property type="entry name" value="FERRICHROME IRON RECEPTOR-RELATED"/>
    <property type="match status" value="1"/>
</dbReference>
<dbReference type="Gene3D" id="2.170.130.10">
    <property type="entry name" value="TonB-dependent receptor, plug domain"/>
    <property type="match status" value="1"/>
</dbReference>
<evidence type="ECO:0000256" key="6">
    <source>
        <dbReference type="ARBA" id="ARBA00022692"/>
    </source>
</evidence>
<protein>
    <submittedName>
        <fullName evidence="18">TonB-dependent siderophore receptor</fullName>
    </submittedName>
</protein>
<evidence type="ECO:0000256" key="7">
    <source>
        <dbReference type="ARBA" id="ARBA00022729"/>
    </source>
</evidence>
<dbReference type="SMART" id="SM00965">
    <property type="entry name" value="STN"/>
    <property type="match status" value="1"/>
</dbReference>
<dbReference type="PROSITE" id="PS01156">
    <property type="entry name" value="TONB_DEPENDENT_REC_2"/>
    <property type="match status" value="1"/>
</dbReference>
<dbReference type="Pfam" id="PF07715">
    <property type="entry name" value="Plug"/>
    <property type="match status" value="1"/>
</dbReference>
<sequence>MQPHPSITPLRHLLRAALLVISIGSVSAIPSIAAEPNVELHDYHIPAGPLSQVLSHFAADAGILLSADAALADGKTSPGLNGKYSIETGFKELLKGSGLRYQQQEKQRYTIVPNDIKTEVLPEIKVSAGDQNINLLPTPYAGEQIAKGVRLGILGNTSNLRAPFSTTSYTSVAIQNQQARTIAESINRDPSVRYTVAPGGNVDNLYIRGFPIWEGNSGEIAFDGIYGIAPNYRVRTEYVERIEVIKGPGALLFGISPNGSVGGVINIAPKRANKDVTTFTTSLISNNQAGGHLDIGRRFGTDSQFGIRFNGSYYNGDTATDKQSMEGHTGALALDYEGEHFRSTLDIILQKEHINAPTRPLMPSGISRMPGAPDGKRNVTQPWEWSDNKEQAILLRTEYDFNQYLSLFANVGTSSANVSRVYDSAPRLVTEQGTTQITPTYGVFDVARKTYDAGLRSKFQTGSIQHSVTFQTSVYRDQLDRALLAGTAVTSNIYDTMDYAKQHIAKPSYIPRIYDNQNTSFALVDAMSMLDDRLQISLGLRHQRIKTTNHNVLSASNNNNYDRSVSTPAIGIVVQPVKHLSLYANYIEGLSKGDIAPPAAVNYGEVLAPYKSKQYETGIKYDAGHFMTTMAVFQIEKPSGGLDNGVFSANGEQRNRGLELYSYGTLLPSLRAMGGITLIDSEITSAATSSLIGNRPIGTSKQQANLGVEWDSTFIQDMTLTADVIYTGSQYVNQANTLHIPSWTRIDVGARYQTSIAGRHTTLRATVQNLTDRAYWSGITSWGAVSPAIPRTFVLSASVDF</sequence>
<dbReference type="InterPro" id="IPR011662">
    <property type="entry name" value="Secretin/TonB_short_N"/>
</dbReference>
<dbReference type="RefSeq" id="WP_400880905.1">
    <property type="nucleotide sequence ID" value="NZ_JBIWXY010000001.1"/>
</dbReference>
<evidence type="ECO:0000256" key="4">
    <source>
        <dbReference type="ARBA" id="ARBA00022452"/>
    </source>
</evidence>
<evidence type="ECO:0000313" key="18">
    <source>
        <dbReference type="EMBL" id="MFJ5445940.1"/>
    </source>
</evidence>
<keyword evidence="19" id="KW-1185">Reference proteome</keyword>
<dbReference type="EMBL" id="JBIWXY010000001">
    <property type="protein sequence ID" value="MFJ5445940.1"/>
    <property type="molecule type" value="Genomic_DNA"/>
</dbReference>
<dbReference type="Gene3D" id="3.55.50.30">
    <property type="match status" value="1"/>
</dbReference>
<dbReference type="SUPFAM" id="SSF56935">
    <property type="entry name" value="Porins"/>
    <property type="match status" value="1"/>
</dbReference>
<keyword evidence="11 14" id="KW-0472">Membrane</keyword>
<evidence type="ECO:0000256" key="8">
    <source>
        <dbReference type="ARBA" id="ARBA00023004"/>
    </source>
</evidence>
<dbReference type="PANTHER" id="PTHR32552:SF82">
    <property type="entry name" value="FCUA PROTEIN"/>
    <property type="match status" value="1"/>
</dbReference>
<evidence type="ECO:0000256" key="12">
    <source>
        <dbReference type="ARBA" id="ARBA00023170"/>
    </source>
</evidence>
<accession>A0ABW8GPQ4</accession>
<dbReference type="InterPro" id="IPR000531">
    <property type="entry name" value="Beta-barrel_TonB"/>
</dbReference>
<dbReference type="InterPro" id="IPR012910">
    <property type="entry name" value="Plug_dom"/>
</dbReference>
<reference evidence="18 19" key="1">
    <citation type="submission" date="2024-11" db="EMBL/GenBank/DDBJ databases">
        <authorList>
            <person name="Kaparullina E.N."/>
            <person name="Delegan Y.A."/>
            <person name="Doronina N.V."/>
        </authorList>
    </citation>
    <scope>NUCLEOTIDE SEQUENCE [LARGE SCALE GENOMIC DNA]</scope>
    <source>
        <strain evidence="18 19">7sh_L</strain>
    </source>
</reference>
<evidence type="ECO:0000256" key="16">
    <source>
        <dbReference type="RuleBase" id="RU003357"/>
    </source>
</evidence>
<dbReference type="Proteomes" id="UP001617669">
    <property type="component" value="Unassembled WGS sequence"/>
</dbReference>
<evidence type="ECO:0000256" key="5">
    <source>
        <dbReference type="ARBA" id="ARBA00022496"/>
    </source>
</evidence>
<keyword evidence="3 14" id="KW-0813">Transport</keyword>
<keyword evidence="8" id="KW-0408">Iron</keyword>
<comment type="caution">
    <text evidence="18">The sequence shown here is derived from an EMBL/GenBank/DDBJ whole genome shotgun (WGS) entry which is preliminary data.</text>
</comment>